<comment type="subcellular location">
    <subcellularLocation>
        <location evidence="1">Golgi apparatus membrane</location>
        <topology evidence="1">Peripheral membrane protein</topology>
    </subcellularLocation>
</comment>
<dbReference type="Proteomes" id="UP000054350">
    <property type="component" value="Unassembled WGS sequence"/>
</dbReference>
<organism evidence="10 11">
    <name type="scientific">Allomyces macrogynus (strain ATCC 38327)</name>
    <name type="common">Allomyces javanicus var. macrogynus</name>
    <dbReference type="NCBI Taxonomy" id="578462"/>
    <lineage>
        <taxon>Eukaryota</taxon>
        <taxon>Fungi</taxon>
        <taxon>Fungi incertae sedis</taxon>
        <taxon>Blastocladiomycota</taxon>
        <taxon>Blastocladiomycetes</taxon>
        <taxon>Blastocladiales</taxon>
        <taxon>Blastocladiaceae</taxon>
        <taxon>Allomyces</taxon>
    </lineage>
</organism>
<reference evidence="11" key="2">
    <citation type="submission" date="2009-11" db="EMBL/GenBank/DDBJ databases">
        <title>The Genome Sequence of Allomyces macrogynus strain ATCC 38327.</title>
        <authorList>
            <consortium name="The Broad Institute Genome Sequencing Platform"/>
            <person name="Russ C."/>
            <person name="Cuomo C."/>
            <person name="Shea T."/>
            <person name="Young S.K."/>
            <person name="Zeng Q."/>
            <person name="Koehrsen M."/>
            <person name="Haas B."/>
            <person name="Borodovsky M."/>
            <person name="Guigo R."/>
            <person name="Alvarado L."/>
            <person name="Berlin A."/>
            <person name="Borenstein D."/>
            <person name="Chen Z."/>
            <person name="Engels R."/>
            <person name="Freedman E."/>
            <person name="Gellesch M."/>
            <person name="Goldberg J."/>
            <person name="Griggs A."/>
            <person name="Gujja S."/>
            <person name="Heiman D."/>
            <person name="Hepburn T."/>
            <person name="Howarth C."/>
            <person name="Jen D."/>
            <person name="Larson L."/>
            <person name="Lewis B."/>
            <person name="Mehta T."/>
            <person name="Park D."/>
            <person name="Pearson M."/>
            <person name="Roberts A."/>
            <person name="Saif S."/>
            <person name="Shenoy N."/>
            <person name="Sisk P."/>
            <person name="Stolte C."/>
            <person name="Sykes S."/>
            <person name="Walk T."/>
            <person name="White J."/>
            <person name="Yandava C."/>
            <person name="Burger G."/>
            <person name="Gray M.W."/>
            <person name="Holland P.W.H."/>
            <person name="King N."/>
            <person name="Lang F.B.F."/>
            <person name="Roger A.J."/>
            <person name="Ruiz-Trillo I."/>
            <person name="Lander E."/>
            <person name="Nusbaum C."/>
        </authorList>
    </citation>
    <scope>NUCLEOTIDE SEQUENCE [LARGE SCALE GENOMIC DNA]</scope>
    <source>
        <strain evidence="11">ATCC 38327</strain>
    </source>
</reference>
<accession>A0A0L0T346</accession>
<dbReference type="VEuPathDB" id="FungiDB:AMAG_13992"/>
<feature type="compositionally biased region" description="Polar residues" evidence="9">
    <location>
        <begin position="853"/>
        <end position="862"/>
    </location>
</feature>
<proteinExistence type="inferred from homology"/>
<keyword evidence="7" id="KW-0472">Membrane</keyword>
<evidence type="ECO:0000256" key="8">
    <source>
        <dbReference type="ARBA" id="ARBA00031345"/>
    </source>
</evidence>
<dbReference type="InterPro" id="IPR019335">
    <property type="entry name" value="COG7"/>
</dbReference>
<dbReference type="GO" id="GO:0006890">
    <property type="term" value="P:retrograde vesicle-mediated transport, Golgi to endoplasmic reticulum"/>
    <property type="evidence" value="ECO:0007669"/>
    <property type="project" value="TreeGrafter"/>
</dbReference>
<evidence type="ECO:0000256" key="2">
    <source>
        <dbReference type="ARBA" id="ARBA00005831"/>
    </source>
</evidence>
<evidence type="ECO:0000313" key="10">
    <source>
        <dbReference type="EMBL" id="KNE69137.1"/>
    </source>
</evidence>
<gene>
    <name evidence="10" type="ORF">AMAG_13992</name>
</gene>
<keyword evidence="4" id="KW-0813">Transport</keyword>
<evidence type="ECO:0000256" key="7">
    <source>
        <dbReference type="ARBA" id="ARBA00023136"/>
    </source>
</evidence>
<feature type="region of interest" description="Disordered" evidence="9">
    <location>
        <begin position="140"/>
        <end position="161"/>
    </location>
</feature>
<feature type="region of interest" description="Disordered" evidence="9">
    <location>
        <begin position="895"/>
        <end position="924"/>
    </location>
</feature>
<protein>
    <recommendedName>
        <fullName evidence="3">Conserved oligomeric Golgi complex subunit 7</fullName>
    </recommendedName>
    <alternativeName>
        <fullName evidence="8">Component of oligomeric Golgi complex 7</fullName>
    </alternativeName>
</protein>
<evidence type="ECO:0000313" key="11">
    <source>
        <dbReference type="Proteomes" id="UP000054350"/>
    </source>
</evidence>
<keyword evidence="5" id="KW-0653">Protein transport</keyword>
<dbReference type="PANTHER" id="PTHR21443">
    <property type="entry name" value="CONSERVED OLIGOMERIC GOLGI COMPLEX COMPONENT 7"/>
    <property type="match status" value="1"/>
</dbReference>
<dbReference type="GO" id="GO:0017119">
    <property type="term" value="C:Golgi transport complex"/>
    <property type="evidence" value="ECO:0007669"/>
    <property type="project" value="InterPro"/>
</dbReference>
<evidence type="ECO:0000256" key="1">
    <source>
        <dbReference type="ARBA" id="ARBA00004395"/>
    </source>
</evidence>
<feature type="region of interest" description="Disordered" evidence="9">
    <location>
        <begin position="526"/>
        <end position="560"/>
    </location>
</feature>
<sequence length="1064" mass="113145">MVAATPQLPPRPGSAAAPINSGPASDADGHDGSSWQPPVLHSTGSRRDATDPVTQRERLRQAKDRINDSLLLDTDDTPTMRLDNLIEQSERAHATAGAQLNELQATLLRAIDAAPARAAATAAQVQRLAQALEMTLQPTRPAHESVSDDAAADDTPSAPGSMTVVEHLDRLCTLRTRVERARRALQDAIRWATMEPTVRAALTSADGDVTARFARATTLLADARADLNQFSAYLAADEGTKRAATLDTLCTEVCTALTPHVESALAATDPTEVSESEPALDVAQLFEWFDSIGHREAFVQIYCHVRMAELQAAVSSKVDKREGDTSVQTLLGDVLERDHAGIMLPHHTRRWLLLTFLDTALATSSHLPFSMTPAHDLSLLHRIERIFVAADLSAGENPHHWAHLQHLVQPVLARLAQFPMRNEKHCTEQLRTCFSFAAPAIAPLVGDISNSADELASKATQLLDAWTTSLPDAVATLESLLTRHAETCGPNLTGAVTESLERLWDQVATSTVQVLARVKQLDTLARTRRSPVTGTPAKDKGTTGRATPAGAAPERRDGFPYADTTPVDLATALHHDTVQRYIVLLGHRGIGVLVRAVETLADRYQRLVQSAPALPQLLVDHLGALSDDESVAISSRVPDLHAPLVQMTHAVMDLVLDYVYAPIAAALRTDLMGTLWPSDRAVAAARAARPIQSPSGQLAAMQARFASAAMVGPLPQFSRSPSAAASAVGEYILQLPHHLDAFAVPVPVPVPTAHAAHALAFDENKATVMEALLIPPTISSLPAATATLHAHDFLQALVLLAQADVLAILHARATWTALPLATTPTTPSSPPGAATSPVPARRPSSPPERLSRTNSLTSSASTGRLATLSSAAGSALAGAFGLAPSGSVTRGLAALAEPRTGTPKVTTRVASPTAPTAPAPEPVPVDTDVGAQLALDLAYLGNIFSALDCLPLAEFKWAVAVLQREESAADLREVMDRAMAGVASGAVPHVAQVRTERVARAVLELVQRVPRTHRRPGSRAGVADASSGEMPRLAEWWREFAHRVAHVVPRAPRGDRPGDASVVQ</sequence>
<reference evidence="10 11" key="1">
    <citation type="submission" date="2009-11" db="EMBL/GenBank/DDBJ databases">
        <title>Annotation of Allomyces macrogynus ATCC 38327.</title>
        <authorList>
            <consortium name="The Broad Institute Genome Sequencing Platform"/>
            <person name="Russ C."/>
            <person name="Cuomo C."/>
            <person name="Burger G."/>
            <person name="Gray M.W."/>
            <person name="Holland P.W.H."/>
            <person name="King N."/>
            <person name="Lang F.B.F."/>
            <person name="Roger A.J."/>
            <person name="Ruiz-Trillo I."/>
            <person name="Young S.K."/>
            <person name="Zeng Q."/>
            <person name="Gargeya S."/>
            <person name="Fitzgerald M."/>
            <person name="Haas B."/>
            <person name="Abouelleil A."/>
            <person name="Alvarado L."/>
            <person name="Arachchi H.M."/>
            <person name="Berlin A."/>
            <person name="Chapman S.B."/>
            <person name="Gearin G."/>
            <person name="Goldberg J."/>
            <person name="Griggs A."/>
            <person name="Gujja S."/>
            <person name="Hansen M."/>
            <person name="Heiman D."/>
            <person name="Howarth C."/>
            <person name="Larimer J."/>
            <person name="Lui A."/>
            <person name="MacDonald P.J.P."/>
            <person name="McCowen C."/>
            <person name="Montmayeur A."/>
            <person name="Murphy C."/>
            <person name="Neiman D."/>
            <person name="Pearson M."/>
            <person name="Priest M."/>
            <person name="Roberts A."/>
            <person name="Saif S."/>
            <person name="Shea T."/>
            <person name="Sisk P."/>
            <person name="Stolte C."/>
            <person name="Sykes S."/>
            <person name="Wortman J."/>
            <person name="Nusbaum C."/>
            <person name="Birren B."/>
        </authorList>
    </citation>
    <scope>NUCLEOTIDE SEQUENCE [LARGE SCALE GENOMIC DNA]</scope>
    <source>
        <strain evidence="10 11">ATCC 38327</strain>
    </source>
</reference>
<feature type="compositionally biased region" description="Low complexity" evidence="9">
    <location>
        <begin position="905"/>
        <end position="914"/>
    </location>
</feature>
<dbReference type="GO" id="GO:0000139">
    <property type="term" value="C:Golgi membrane"/>
    <property type="evidence" value="ECO:0007669"/>
    <property type="project" value="UniProtKB-SubCell"/>
</dbReference>
<feature type="compositionally biased region" description="Low complexity" evidence="9">
    <location>
        <begin position="543"/>
        <end position="552"/>
    </location>
</feature>
<dbReference type="GO" id="GO:0007030">
    <property type="term" value="P:Golgi organization"/>
    <property type="evidence" value="ECO:0007669"/>
    <property type="project" value="TreeGrafter"/>
</dbReference>
<name>A0A0L0T346_ALLM3</name>
<feature type="compositionally biased region" description="Low complexity" evidence="9">
    <location>
        <begin position="821"/>
        <end position="843"/>
    </location>
</feature>
<dbReference type="OrthoDB" id="5576471at2759"/>
<evidence type="ECO:0000256" key="3">
    <source>
        <dbReference type="ARBA" id="ARBA00020984"/>
    </source>
</evidence>
<feature type="region of interest" description="Disordered" evidence="9">
    <location>
        <begin position="1"/>
        <end position="57"/>
    </location>
</feature>
<keyword evidence="6" id="KW-0333">Golgi apparatus</keyword>
<keyword evidence="11" id="KW-1185">Reference proteome</keyword>
<evidence type="ECO:0000256" key="5">
    <source>
        <dbReference type="ARBA" id="ARBA00022927"/>
    </source>
</evidence>
<evidence type="ECO:0000256" key="4">
    <source>
        <dbReference type="ARBA" id="ARBA00022448"/>
    </source>
</evidence>
<dbReference type="GO" id="GO:0006886">
    <property type="term" value="P:intracellular protein transport"/>
    <property type="evidence" value="ECO:0007669"/>
    <property type="project" value="InterPro"/>
</dbReference>
<dbReference type="AlphaFoldDB" id="A0A0L0T346"/>
<dbReference type="PANTHER" id="PTHR21443:SF0">
    <property type="entry name" value="CONSERVED OLIGOMERIC GOLGI COMPLEX SUBUNIT 7"/>
    <property type="match status" value="1"/>
</dbReference>
<feature type="region of interest" description="Disordered" evidence="9">
    <location>
        <begin position="821"/>
        <end position="862"/>
    </location>
</feature>
<comment type="similarity">
    <text evidence="2">Belongs to the COG7 family.</text>
</comment>
<dbReference type="EMBL" id="GG745359">
    <property type="protein sequence ID" value="KNE69137.1"/>
    <property type="molecule type" value="Genomic_DNA"/>
</dbReference>
<evidence type="ECO:0000256" key="9">
    <source>
        <dbReference type="SAM" id="MobiDB-lite"/>
    </source>
</evidence>
<feature type="compositionally biased region" description="Basic and acidic residues" evidence="9">
    <location>
        <begin position="45"/>
        <end position="57"/>
    </location>
</feature>
<evidence type="ECO:0000256" key="6">
    <source>
        <dbReference type="ARBA" id="ARBA00023034"/>
    </source>
</evidence>